<feature type="region of interest" description="Disordered" evidence="6">
    <location>
        <begin position="293"/>
        <end position="312"/>
    </location>
</feature>
<dbReference type="InterPro" id="IPR037185">
    <property type="entry name" value="EmrE-like"/>
</dbReference>
<feature type="domain" description="EamA" evidence="8">
    <location>
        <begin position="11"/>
        <end position="128"/>
    </location>
</feature>
<feature type="transmembrane region" description="Helical" evidence="7">
    <location>
        <begin position="139"/>
        <end position="156"/>
    </location>
</feature>
<keyword evidence="5 7" id="KW-0472">Membrane</keyword>
<sequence length="312" mass="32951">MLGFCVVAPLGDAVVKLLGTSVPVLVLLVMRFGIQALILVPIVISRGGLGWLRRSVIGWIALRTLLHMAAIAAMFTALKYLPLADAVAISFVMPFLMLLLGRFLLGEEVGMRRIIACLVGFGGTLMVVQPSFAEVGWPALWPLVVAVLFSLFMLVTRQIARGTDPIGLQAVSGAMAVVLLIPAWFLASALEVAPSDLAAVSAVDWGLLVSVGLMGTVAHLLMTWALRFAPAATLAPMQYLEIPLATVFGFLMFGDLPNLLASAGIAVTIGAGIYVVLREHAVARATTRLKEQAEAGLSRLTPPPEPAPAQAP</sequence>
<feature type="transmembrane region" description="Helical" evidence="7">
    <location>
        <begin position="114"/>
        <end position="133"/>
    </location>
</feature>
<feature type="transmembrane region" description="Helical" evidence="7">
    <location>
        <begin position="56"/>
        <end position="80"/>
    </location>
</feature>
<reference evidence="10" key="1">
    <citation type="submission" date="2016-10" db="EMBL/GenBank/DDBJ databases">
        <authorList>
            <person name="Varghese N."/>
            <person name="Submissions S."/>
        </authorList>
    </citation>
    <scope>NUCLEOTIDE SEQUENCE [LARGE SCALE GENOMIC DNA]</scope>
    <source>
        <strain evidence="10">DSM 23413</strain>
    </source>
</reference>
<feature type="domain" description="EamA" evidence="8">
    <location>
        <begin position="138"/>
        <end position="276"/>
    </location>
</feature>
<organism evidence="9 10">
    <name type="scientific">Jhaorihella thermophila</name>
    <dbReference type="NCBI Taxonomy" id="488547"/>
    <lineage>
        <taxon>Bacteria</taxon>
        <taxon>Pseudomonadati</taxon>
        <taxon>Pseudomonadota</taxon>
        <taxon>Alphaproteobacteria</taxon>
        <taxon>Rhodobacterales</taxon>
        <taxon>Paracoccaceae</taxon>
        <taxon>Jhaorihella</taxon>
    </lineage>
</organism>
<dbReference type="Proteomes" id="UP000236742">
    <property type="component" value="Unassembled WGS sequence"/>
</dbReference>
<evidence type="ECO:0000256" key="7">
    <source>
        <dbReference type="SAM" id="Phobius"/>
    </source>
</evidence>
<evidence type="ECO:0000259" key="8">
    <source>
        <dbReference type="Pfam" id="PF00892"/>
    </source>
</evidence>
<keyword evidence="4 7" id="KW-1133">Transmembrane helix</keyword>
<feature type="transmembrane region" description="Helical" evidence="7">
    <location>
        <begin position="168"/>
        <end position="187"/>
    </location>
</feature>
<evidence type="ECO:0000256" key="4">
    <source>
        <dbReference type="ARBA" id="ARBA00022989"/>
    </source>
</evidence>
<dbReference type="GO" id="GO:0016020">
    <property type="term" value="C:membrane"/>
    <property type="evidence" value="ECO:0007669"/>
    <property type="project" value="UniProtKB-SubCell"/>
</dbReference>
<evidence type="ECO:0000256" key="1">
    <source>
        <dbReference type="ARBA" id="ARBA00004141"/>
    </source>
</evidence>
<evidence type="ECO:0000256" key="5">
    <source>
        <dbReference type="ARBA" id="ARBA00023136"/>
    </source>
</evidence>
<feature type="transmembrane region" description="Helical" evidence="7">
    <location>
        <begin position="24"/>
        <end position="44"/>
    </location>
</feature>
<feature type="compositionally biased region" description="Pro residues" evidence="6">
    <location>
        <begin position="301"/>
        <end position="312"/>
    </location>
</feature>
<dbReference type="PANTHER" id="PTHR22911:SF6">
    <property type="entry name" value="SOLUTE CARRIER FAMILY 35 MEMBER G1"/>
    <property type="match status" value="1"/>
</dbReference>
<dbReference type="Pfam" id="PF00892">
    <property type="entry name" value="EamA"/>
    <property type="match status" value="2"/>
</dbReference>
<evidence type="ECO:0000313" key="9">
    <source>
        <dbReference type="EMBL" id="SEF83006.1"/>
    </source>
</evidence>
<feature type="transmembrane region" description="Helical" evidence="7">
    <location>
        <begin position="207"/>
        <end position="226"/>
    </location>
</feature>
<evidence type="ECO:0000256" key="3">
    <source>
        <dbReference type="ARBA" id="ARBA00022692"/>
    </source>
</evidence>
<feature type="transmembrane region" description="Helical" evidence="7">
    <location>
        <begin position="86"/>
        <end position="105"/>
    </location>
</feature>
<name>A0A1H5V760_9RHOB</name>
<evidence type="ECO:0000256" key="2">
    <source>
        <dbReference type="ARBA" id="ARBA00009853"/>
    </source>
</evidence>
<protein>
    <submittedName>
        <fullName evidence="9">EamA-like transporter family protein</fullName>
    </submittedName>
</protein>
<evidence type="ECO:0000256" key="6">
    <source>
        <dbReference type="SAM" id="MobiDB-lite"/>
    </source>
</evidence>
<dbReference type="EMBL" id="FNVD01000005">
    <property type="protein sequence ID" value="SEF83006.1"/>
    <property type="molecule type" value="Genomic_DNA"/>
</dbReference>
<feature type="transmembrane region" description="Helical" evidence="7">
    <location>
        <begin position="259"/>
        <end position="277"/>
    </location>
</feature>
<dbReference type="AlphaFoldDB" id="A0A1H5V760"/>
<accession>A0A1H5V760</accession>
<comment type="similarity">
    <text evidence="2">Belongs to the drug/metabolite transporter (DMT) superfamily. 10 TMS drug/metabolite exporter (DME) (TC 2.A.7.3) family.</text>
</comment>
<gene>
    <name evidence="9" type="ORF">SAMN05421751_105192</name>
</gene>
<dbReference type="PANTHER" id="PTHR22911">
    <property type="entry name" value="ACYL-MALONYL CONDENSING ENZYME-RELATED"/>
    <property type="match status" value="1"/>
</dbReference>
<evidence type="ECO:0000313" key="10">
    <source>
        <dbReference type="Proteomes" id="UP000236742"/>
    </source>
</evidence>
<keyword evidence="10" id="KW-1185">Reference proteome</keyword>
<proteinExistence type="inferred from homology"/>
<feature type="transmembrane region" description="Helical" evidence="7">
    <location>
        <begin position="233"/>
        <end position="253"/>
    </location>
</feature>
<comment type="subcellular location">
    <subcellularLocation>
        <location evidence="1">Membrane</location>
        <topology evidence="1">Multi-pass membrane protein</topology>
    </subcellularLocation>
</comment>
<dbReference type="SUPFAM" id="SSF103481">
    <property type="entry name" value="Multidrug resistance efflux transporter EmrE"/>
    <property type="match status" value="2"/>
</dbReference>
<keyword evidence="3 7" id="KW-0812">Transmembrane</keyword>
<dbReference type="InterPro" id="IPR000620">
    <property type="entry name" value="EamA_dom"/>
</dbReference>